<dbReference type="Proteomes" id="UP000235672">
    <property type="component" value="Unassembled WGS sequence"/>
</dbReference>
<dbReference type="PANTHER" id="PTHR35392:SF3">
    <property type="entry name" value="ZN(2)-C6 FUNGAL-TYPE DOMAIN-CONTAINING PROTEIN"/>
    <property type="match status" value="1"/>
</dbReference>
<evidence type="ECO:0000313" key="2">
    <source>
        <dbReference type="EMBL" id="PMD12241.1"/>
    </source>
</evidence>
<dbReference type="AlphaFoldDB" id="A0A2J6PDX1"/>
<reference evidence="2 3" key="1">
    <citation type="submission" date="2016-05" db="EMBL/GenBank/DDBJ databases">
        <title>A degradative enzymes factory behind the ericoid mycorrhizal symbiosis.</title>
        <authorList>
            <consortium name="DOE Joint Genome Institute"/>
            <person name="Martino E."/>
            <person name="Morin E."/>
            <person name="Grelet G."/>
            <person name="Kuo A."/>
            <person name="Kohler A."/>
            <person name="Daghino S."/>
            <person name="Barry K."/>
            <person name="Choi C."/>
            <person name="Cichocki N."/>
            <person name="Clum A."/>
            <person name="Copeland A."/>
            <person name="Hainaut M."/>
            <person name="Haridas S."/>
            <person name="Labutti K."/>
            <person name="Lindquist E."/>
            <person name="Lipzen A."/>
            <person name="Khouja H.-R."/>
            <person name="Murat C."/>
            <person name="Ohm R."/>
            <person name="Olson A."/>
            <person name="Spatafora J."/>
            <person name="Veneault-Fourrey C."/>
            <person name="Henrissat B."/>
            <person name="Grigoriev I."/>
            <person name="Martin F."/>
            <person name="Perotto S."/>
        </authorList>
    </citation>
    <scope>NUCLEOTIDE SEQUENCE [LARGE SCALE GENOMIC DNA]</scope>
    <source>
        <strain evidence="2 3">UAMH 7357</strain>
    </source>
</reference>
<feature type="compositionally biased region" description="Low complexity" evidence="1">
    <location>
        <begin position="89"/>
        <end position="106"/>
    </location>
</feature>
<dbReference type="EMBL" id="KZ613558">
    <property type="protein sequence ID" value="PMD12241.1"/>
    <property type="molecule type" value="Genomic_DNA"/>
</dbReference>
<dbReference type="PANTHER" id="PTHR35392">
    <property type="entry name" value="ZN(II)2CYS6 TRANSCRIPTION FACTOR (EUROFUNG)-RELATED-RELATED"/>
    <property type="match status" value="1"/>
</dbReference>
<feature type="region of interest" description="Disordered" evidence="1">
    <location>
        <begin position="1"/>
        <end position="53"/>
    </location>
</feature>
<dbReference type="STRING" id="1745343.A0A2J6PDX1"/>
<sequence length="533" mass="60346">MEVLGGVEFEDSFQERIDQPRQTRRARSHSPPDSRRAKRTKIGTSSRPDEFSEAEEFILRAAAKLLDVSLEQLLELNGKSRSISHNNTSFESDSASSSCSEAVAGAPPDRATTTFAVIPGVSELTNYNQEPEFWNNSFPTGTYEEDSTANMNTIGTGIEQDNWFHISPSPREAQDGLDVENPDHSDTPSANPPVLQSRGLESQNPNPYSTINAFDQSEASGFQTPSTQDTVRRRPEERTITIEEGARASTNRRRRGPFLDSEQRQETGLTRRLGACMRCRKQQIRCYPNLSNLNGPCLTCIQAVRTNIHWLPCLRYKILDAHLLDHGEFPRPSWTRRWTKMEISDIRDWDSTEIKTIAITQDVGGKFYSLEVRKFIPVEGDALERKWKASGVDQTFKCAPYAIADMTDAGRRLSHFADRTLESTICHYIDETNTLLRSTYHMAYRYSIFAKSERERHLLRCVFRLWCASRMESRSDRICSNETLGMKPGNYGPACSNSGIILVPPVLSAQMEIIMTATILQPMRTEVLKQLNI</sequence>
<keyword evidence="3" id="KW-1185">Reference proteome</keyword>
<feature type="region of interest" description="Disordered" evidence="1">
    <location>
        <begin position="161"/>
        <end position="264"/>
    </location>
</feature>
<accession>A0A2J6PDX1</accession>
<gene>
    <name evidence="2" type="ORF">NA56DRAFT_502127</name>
</gene>
<proteinExistence type="predicted"/>
<name>A0A2J6PDX1_9HELO</name>
<dbReference type="OrthoDB" id="5362630at2759"/>
<feature type="compositionally biased region" description="Polar residues" evidence="1">
    <location>
        <begin position="199"/>
        <end position="229"/>
    </location>
</feature>
<feature type="compositionally biased region" description="Basic and acidic residues" evidence="1">
    <location>
        <begin position="230"/>
        <end position="246"/>
    </location>
</feature>
<evidence type="ECO:0000313" key="3">
    <source>
        <dbReference type="Proteomes" id="UP000235672"/>
    </source>
</evidence>
<evidence type="ECO:0000256" key="1">
    <source>
        <dbReference type="SAM" id="MobiDB-lite"/>
    </source>
</evidence>
<evidence type="ECO:0008006" key="4">
    <source>
        <dbReference type="Google" id="ProtNLM"/>
    </source>
</evidence>
<organism evidence="2 3">
    <name type="scientific">Hyaloscypha hepaticicola</name>
    <dbReference type="NCBI Taxonomy" id="2082293"/>
    <lineage>
        <taxon>Eukaryota</taxon>
        <taxon>Fungi</taxon>
        <taxon>Dikarya</taxon>
        <taxon>Ascomycota</taxon>
        <taxon>Pezizomycotina</taxon>
        <taxon>Leotiomycetes</taxon>
        <taxon>Helotiales</taxon>
        <taxon>Hyaloscyphaceae</taxon>
        <taxon>Hyaloscypha</taxon>
    </lineage>
</organism>
<dbReference type="InterPro" id="IPR052973">
    <property type="entry name" value="Fungal_sec-metab_reg_TF"/>
</dbReference>
<protein>
    <recommendedName>
        <fullName evidence="4">Zn(2)-C6 fungal-type domain-containing protein</fullName>
    </recommendedName>
</protein>
<feature type="region of interest" description="Disordered" evidence="1">
    <location>
        <begin position="82"/>
        <end position="107"/>
    </location>
</feature>